<dbReference type="EMBL" id="VCAO01000001">
    <property type="protein sequence ID" value="TMM49866.1"/>
    <property type="molecule type" value="Genomic_DNA"/>
</dbReference>
<protein>
    <submittedName>
        <fullName evidence="2">Urea carboxylase-associated family protein</fullName>
    </submittedName>
</protein>
<name>A0A5S3P8V2_9SPHN</name>
<comment type="caution">
    <text evidence="2">The sequence shown here is derived from an EMBL/GenBank/DDBJ whole genome shotgun (WGS) entry which is preliminary data.</text>
</comment>
<dbReference type="Proteomes" id="UP000309668">
    <property type="component" value="Unassembled WGS sequence"/>
</dbReference>
<feature type="domain" description="DUF1989" evidence="1">
    <location>
        <begin position="14"/>
        <end position="179"/>
    </location>
</feature>
<dbReference type="Pfam" id="PF09347">
    <property type="entry name" value="DUF1989"/>
    <property type="match status" value="1"/>
</dbReference>
<dbReference type="OrthoDB" id="9800828at2"/>
<organism evidence="2 3">
    <name type="scientific">Qipengyuania marisflavi</name>
    <dbReference type="NCBI Taxonomy" id="2486356"/>
    <lineage>
        <taxon>Bacteria</taxon>
        <taxon>Pseudomonadati</taxon>
        <taxon>Pseudomonadota</taxon>
        <taxon>Alphaproteobacteria</taxon>
        <taxon>Sphingomonadales</taxon>
        <taxon>Erythrobacteraceae</taxon>
        <taxon>Qipengyuania</taxon>
    </lineage>
</organism>
<sequence>MPVSGSPRVSDFTVIPPRSGAAFRLPAGKTLTVVDPEGHQVADLLAYSADDVREVISNGRTFDYEETIALTAGHRLWSNRSRAMLSITEDTVGRHDFLLTPCSEATFRHFYADKPVHRGCFGNLAEALEPFGIGPDDIPTAFNLFMNVPVDGSSGKLRVLPPTSKPGDRIELRAEIDCIIGLTACSAYDSNGGSFKPIHYAIT</sequence>
<keyword evidence="3" id="KW-1185">Reference proteome</keyword>
<dbReference type="AlphaFoldDB" id="A0A5S3P8V2"/>
<dbReference type="PANTHER" id="PTHR31527">
    <property type="entry name" value="RE64534P"/>
    <property type="match status" value="1"/>
</dbReference>
<evidence type="ECO:0000259" key="1">
    <source>
        <dbReference type="Pfam" id="PF09347"/>
    </source>
</evidence>
<gene>
    <name evidence="2" type="ORF">FEV51_01315</name>
</gene>
<evidence type="ECO:0000313" key="2">
    <source>
        <dbReference type="EMBL" id="TMM49866.1"/>
    </source>
</evidence>
<dbReference type="InterPro" id="IPR018959">
    <property type="entry name" value="DUF1989"/>
</dbReference>
<accession>A0A5S3P8V2</accession>
<evidence type="ECO:0000313" key="3">
    <source>
        <dbReference type="Proteomes" id="UP000309668"/>
    </source>
</evidence>
<proteinExistence type="predicted"/>
<dbReference type="RefSeq" id="WP_138615427.1">
    <property type="nucleotide sequence ID" value="NZ_VCAO01000001.1"/>
</dbReference>
<dbReference type="PANTHER" id="PTHR31527:SF0">
    <property type="entry name" value="RE64534P"/>
    <property type="match status" value="1"/>
</dbReference>
<reference evidence="2 3" key="1">
    <citation type="submission" date="2019-05" db="EMBL/GenBank/DDBJ databases">
        <title>Erythrobacter marisflavi sp. nov., isolated from isolated from water of an estuary environment.</title>
        <authorList>
            <person name="Yoon J.-H."/>
        </authorList>
    </citation>
    <scope>NUCLEOTIDE SEQUENCE [LARGE SCALE GENOMIC DNA]</scope>
    <source>
        <strain evidence="2 3">KEM-5</strain>
    </source>
</reference>